<feature type="domain" description="Peptidase C1A papain C-terminal" evidence="1">
    <location>
        <begin position="3"/>
        <end position="139"/>
    </location>
</feature>
<keyword evidence="2" id="KW-0378">Hydrolase</keyword>
<name>A0ABD1HGG8_SALDI</name>
<comment type="caution">
    <text evidence="2">The sequence shown here is derived from an EMBL/GenBank/DDBJ whole genome shotgun (WGS) entry which is preliminary data.</text>
</comment>
<proteinExistence type="predicted"/>
<evidence type="ECO:0000259" key="1">
    <source>
        <dbReference type="Pfam" id="PF00112"/>
    </source>
</evidence>
<dbReference type="Proteomes" id="UP001567538">
    <property type="component" value="Unassembled WGS sequence"/>
</dbReference>
<sequence length="142" mass="15863">MPPVVNQGRANISWALATVSGIEAWTHLLYGERCKLSMQELLDCCEKNPYGDVEKIVDAEMFCTNPPSEAFKWIEKNGIQLEEYKPKVLVVVNRKKKIISGSHVLVVKWNGAKVDARTKISENESDLLNALTKGPVVIILVN</sequence>
<dbReference type="SUPFAM" id="SSF54001">
    <property type="entry name" value="Cysteine proteinases"/>
    <property type="match status" value="1"/>
</dbReference>
<keyword evidence="3" id="KW-1185">Reference proteome</keyword>
<accession>A0ABD1HGG8</accession>
<dbReference type="InterPro" id="IPR000668">
    <property type="entry name" value="Peptidase_C1A_C"/>
</dbReference>
<dbReference type="EC" id="3.4.22.15" evidence="2"/>
<dbReference type="AlphaFoldDB" id="A0ABD1HGG8"/>
<reference evidence="2 3" key="1">
    <citation type="submission" date="2024-06" db="EMBL/GenBank/DDBJ databases">
        <title>A chromosome level genome sequence of Diviner's sage (Salvia divinorum).</title>
        <authorList>
            <person name="Ford S.A."/>
            <person name="Ro D.-K."/>
            <person name="Ness R.W."/>
            <person name="Phillips M.A."/>
        </authorList>
    </citation>
    <scope>NUCLEOTIDE SEQUENCE [LARGE SCALE GENOMIC DNA]</scope>
    <source>
        <strain evidence="2">SAF-2024a</strain>
        <tissue evidence="2">Leaf</tissue>
    </source>
</reference>
<dbReference type="InterPro" id="IPR038765">
    <property type="entry name" value="Papain-like_cys_pep_sf"/>
</dbReference>
<dbReference type="Pfam" id="PF00112">
    <property type="entry name" value="Peptidase_C1"/>
    <property type="match status" value="1"/>
</dbReference>
<evidence type="ECO:0000313" key="3">
    <source>
        <dbReference type="Proteomes" id="UP001567538"/>
    </source>
</evidence>
<gene>
    <name evidence="2" type="ORF">AAHA92_14943</name>
</gene>
<dbReference type="EMBL" id="JBEAFC010000006">
    <property type="protein sequence ID" value="KAL1554378.1"/>
    <property type="molecule type" value="Genomic_DNA"/>
</dbReference>
<dbReference type="GO" id="GO:0004197">
    <property type="term" value="F:cysteine-type endopeptidase activity"/>
    <property type="evidence" value="ECO:0007669"/>
    <property type="project" value="UniProtKB-EC"/>
</dbReference>
<protein>
    <submittedName>
        <fullName evidence="2">Cathepsin L</fullName>
        <ecNumber evidence="2">3.4.22.15</ecNumber>
    </submittedName>
</protein>
<organism evidence="2 3">
    <name type="scientific">Salvia divinorum</name>
    <name type="common">Maria pastora</name>
    <name type="synonym">Diviner's sage</name>
    <dbReference type="NCBI Taxonomy" id="28513"/>
    <lineage>
        <taxon>Eukaryota</taxon>
        <taxon>Viridiplantae</taxon>
        <taxon>Streptophyta</taxon>
        <taxon>Embryophyta</taxon>
        <taxon>Tracheophyta</taxon>
        <taxon>Spermatophyta</taxon>
        <taxon>Magnoliopsida</taxon>
        <taxon>eudicotyledons</taxon>
        <taxon>Gunneridae</taxon>
        <taxon>Pentapetalae</taxon>
        <taxon>asterids</taxon>
        <taxon>lamiids</taxon>
        <taxon>Lamiales</taxon>
        <taxon>Lamiaceae</taxon>
        <taxon>Nepetoideae</taxon>
        <taxon>Mentheae</taxon>
        <taxon>Salviinae</taxon>
        <taxon>Salvia</taxon>
        <taxon>Salvia subgen. Calosphace</taxon>
    </lineage>
</organism>
<dbReference type="Gene3D" id="3.90.70.10">
    <property type="entry name" value="Cysteine proteinases"/>
    <property type="match status" value="1"/>
</dbReference>
<evidence type="ECO:0000313" key="2">
    <source>
        <dbReference type="EMBL" id="KAL1554378.1"/>
    </source>
</evidence>